<dbReference type="Proteomes" id="UP000002282">
    <property type="component" value="Chromosome 2R"/>
</dbReference>
<dbReference type="EMBL" id="CM000158">
    <property type="protein sequence ID" value="KRK00316.1"/>
    <property type="molecule type" value="Genomic_DNA"/>
</dbReference>
<dbReference type="KEGG" id="dya:Dyak_GE27335"/>
<name>A0A0R1DT12_DROYA</name>
<keyword evidence="1" id="KW-0732">Signal</keyword>
<reference evidence="2 3" key="1">
    <citation type="journal article" date="2007" name="Nature">
        <title>Evolution of genes and genomes on the Drosophila phylogeny.</title>
        <authorList>
            <consortium name="Drosophila 12 Genomes Consortium"/>
            <person name="Clark A.G."/>
            <person name="Eisen M.B."/>
            <person name="Smith D.R."/>
            <person name="Bergman C.M."/>
            <person name="Oliver B."/>
            <person name="Markow T.A."/>
            <person name="Kaufman T.C."/>
            <person name="Kellis M."/>
            <person name="Gelbart W."/>
            <person name="Iyer V.N."/>
            <person name="Pollard D.A."/>
            <person name="Sackton T.B."/>
            <person name="Larracuente A.M."/>
            <person name="Singh N.D."/>
            <person name="Abad J.P."/>
            <person name="Abt D.N."/>
            <person name="Adryan B."/>
            <person name="Aguade M."/>
            <person name="Akashi H."/>
            <person name="Anderson W.W."/>
            <person name="Aquadro C.F."/>
            <person name="Ardell D.H."/>
            <person name="Arguello R."/>
            <person name="Artieri C.G."/>
            <person name="Barbash D.A."/>
            <person name="Barker D."/>
            <person name="Barsanti P."/>
            <person name="Batterham P."/>
            <person name="Batzoglou S."/>
            <person name="Begun D."/>
            <person name="Bhutkar A."/>
            <person name="Blanco E."/>
            <person name="Bosak S.A."/>
            <person name="Bradley R.K."/>
            <person name="Brand A.D."/>
            <person name="Brent M.R."/>
            <person name="Brooks A.N."/>
            <person name="Brown R.H."/>
            <person name="Butlin R.K."/>
            <person name="Caggese C."/>
            <person name="Calvi B.R."/>
            <person name="Bernardo de Carvalho A."/>
            <person name="Caspi A."/>
            <person name="Castrezana S."/>
            <person name="Celniker S.E."/>
            <person name="Chang J.L."/>
            <person name="Chapple C."/>
            <person name="Chatterji S."/>
            <person name="Chinwalla A."/>
            <person name="Civetta A."/>
            <person name="Clifton S.W."/>
            <person name="Comeron J.M."/>
            <person name="Costello J.C."/>
            <person name="Coyne J.A."/>
            <person name="Daub J."/>
            <person name="David R.G."/>
            <person name="Delcher A.L."/>
            <person name="Delehaunty K."/>
            <person name="Do C.B."/>
            <person name="Ebling H."/>
            <person name="Edwards K."/>
            <person name="Eickbush T."/>
            <person name="Evans J.D."/>
            <person name="Filipski A."/>
            <person name="Findeiss S."/>
            <person name="Freyhult E."/>
            <person name="Fulton L."/>
            <person name="Fulton R."/>
            <person name="Garcia A.C."/>
            <person name="Gardiner A."/>
            <person name="Garfield D.A."/>
            <person name="Garvin B.E."/>
            <person name="Gibson G."/>
            <person name="Gilbert D."/>
            <person name="Gnerre S."/>
            <person name="Godfrey J."/>
            <person name="Good R."/>
            <person name="Gotea V."/>
            <person name="Gravely B."/>
            <person name="Greenberg A.J."/>
            <person name="Griffiths-Jones S."/>
            <person name="Gross S."/>
            <person name="Guigo R."/>
            <person name="Gustafson E.A."/>
            <person name="Haerty W."/>
            <person name="Hahn M.W."/>
            <person name="Halligan D.L."/>
            <person name="Halpern A.L."/>
            <person name="Halter G.M."/>
            <person name="Han M.V."/>
            <person name="Heger A."/>
            <person name="Hillier L."/>
            <person name="Hinrichs A.S."/>
            <person name="Holmes I."/>
            <person name="Hoskins R.A."/>
            <person name="Hubisz M.J."/>
            <person name="Hultmark D."/>
            <person name="Huntley M.A."/>
            <person name="Jaffe D.B."/>
            <person name="Jagadeeshan S."/>
            <person name="Jeck W.R."/>
            <person name="Johnson J."/>
            <person name="Jones C.D."/>
            <person name="Jordan W.C."/>
            <person name="Karpen G.H."/>
            <person name="Kataoka E."/>
            <person name="Keightley P.D."/>
            <person name="Kheradpour P."/>
            <person name="Kirkness E.F."/>
            <person name="Koerich L.B."/>
            <person name="Kristiansen K."/>
            <person name="Kudrna D."/>
            <person name="Kulathinal R.J."/>
            <person name="Kumar S."/>
            <person name="Kwok R."/>
            <person name="Lander E."/>
            <person name="Langley C.H."/>
            <person name="Lapoint R."/>
            <person name="Lazzaro B.P."/>
            <person name="Lee S.J."/>
            <person name="Levesque L."/>
            <person name="Li R."/>
            <person name="Lin C.F."/>
            <person name="Lin M.F."/>
            <person name="Lindblad-Toh K."/>
            <person name="Llopart A."/>
            <person name="Long M."/>
            <person name="Low L."/>
            <person name="Lozovsky E."/>
            <person name="Lu J."/>
            <person name="Luo M."/>
            <person name="Machado C.A."/>
            <person name="Makalowski W."/>
            <person name="Marzo M."/>
            <person name="Matsuda M."/>
            <person name="Matzkin L."/>
            <person name="McAllister B."/>
            <person name="McBride C.S."/>
            <person name="McKernan B."/>
            <person name="McKernan K."/>
            <person name="Mendez-Lago M."/>
            <person name="Minx P."/>
            <person name="Mollenhauer M.U."/>
            <person name="Montooth K."/>
            <person name="Mount S.M."/>
            <person name="Mu X."/>
            <person name="Myers E."/>
            <person name="Negre B."/>
            <person name="Newfeld S."/>
            <person name="Nielsen R."/>
            <person name="Noor M.A."/>
            <person name="O'Grady P."/>
            <person name="Pachter L."/>
            <person name="Papaceit M."/>
            <person name="Parisi M.J."/>
            <person name="Parisi M."/>
            <person name="Parts L."/>
            <person name="Pedersen J.S."/>
            <person name="Pesole G."/>
            <person name="Phillippy A.M."/>
            <person name="Ponting C.P."/>
            <person name="Pop M."/>
            <person name="Porcelli D."/>
            <person name="Powell J.R."/>
            <person name="Prohaska S."/>
            <person name="Pruitt K."/>
            <person name="Puig M."/>
            <person name="Quesneville H."/>
            <person name="Ram K.R."/>
            <person name="Rand D."/>
            <person name="Rasmussen M.D."/>
            <person name="Reed L.K."/>
            <person name="Reenan R."/>
            <person name="Reily A."/>
            <person name="Remington K.A."/>
            <person name="Rieger T.T."/>
            <person name="Ritchie M.G."/>
            <person name="Robin C."/>
            <person name="Rogers Y.H."/>
            <person name="Rohde C."/>
            <person name="Rozas J."/>
            <person name="Rubenfield M.J."/>
            <person name="Ruiz A."/>
            <person name="Russo S."/>
            <person name="Salzberg S.L."/>
            <person name="Sanchez-Gracia A."/>
            <person name="Saranga D.J."/>
            <person name="Sato H."/>
            <person name="Schaeffer S.W."/>
            <person name="Schatz M.C."/>
            <person name="Schlenke T."/>
            <person name="Schwartz R."/>
            <person name="Segarra C."/>
            <person name="Singh R.S."/>
            <person name="Sirot L."/>
            <person name="Sirota M."/>
            <person name="Sisneros N.B."/>
            <person name="Smith C.D."/>
            <person name="Smith T.F."/>
            <person name="Spieth J."/>
            <person name="Stage D.E."/>
            <person name="Stark A."/>
            <person name="Stephan W."/>
            <person name="Strausberg R.L."/>
            <person name="Strempel S."/>
            <person name="Sturgill D."/>
            <person name="Sutton G."/>
            <person name="Sutton G.G."/>
            <person name="Tao W."/>
            <person name="Teichmann S."/>
            <person name="Tobari Y.N."/>
            <person name="Tomimura Y."/>
            <person name="Tsolas J.M."/>
            <person name="Valente V.L."/>
            <person name="Venter E."/>
            <person name="Venter J.C."/>
            <person name="Vicario S."/>
            <person name="Vieira F.G."/>
            <person name="Vilella A.J."/>
            <person name="Villasante A."/>
            <person name="Walenz B."/>
            <person name="Wang J."/>
            <person name="Wasserman M."/>
            <person name="Watts T."/>
            <person name="Wilson D."/>
            <person name="Wilson R.K."/>
            <person name="Wing R.A."/>
            <person name="Wolfner M.F."/>
            <person name="Wong A."/>
            <person name="Wong G.K."/>
            <person name="Wu C.I."/>
            <person name="Wu G."/>
            <person name="Yamamoto D."/>
            <person name="Yang H.P."/>
            <person name="Yang S.P."/>
            <person name="Yorke J.A."/>
            <person name="Yoshida K."/>
            <person name="Zdobnov E."/>
            <person name="Zhang P."/>
            <person name="Zhang Y."/>
            <person name="Zimin A.V."/>
            <person name="Baldwin J."/>
            <person name="Abdouelleil A."/>
            <person name="Abdulkadir J."/>
            <person name="Abebe A."/>
            <person name="Abera B."/>
            <person name="Abreu J."/>
            <person name="Acer S.C."/>
            <person name="Aftuck L."/>
            <person name="Alexander A."/>
            <person name="An P."/>
            <person name="Anderson E."/>
            <person name="Anderson S."/>
            <person name="Arachi H."/>
            <person name="Azer M."/>
            <person name="Bachantsang P."/>
            <person name="Barry A."/>
            <person name="Bayul T."/>
            <person name="Berlin A."/>
            <person name="Bessette D."/>
            <person name="Bloom T."/>
            <person name="Blye J."/>
            <person name="Boguslavskiy L."/>
            <person name="Bonnet C."/>
            <person name="Boukhgalter B."/>
            <person name="Bourzgui I."/>
            <person name="Brown A."/>
            <person name="Cahill P."/>
            <person name="Channer S."/>
            <person name="Cheshatsang Y."/>
            <person name="Chuda L."/>
            <person name="Citroen M."/>
            <person name="Collymore A."/>
            <person name="Cooke P."/>
            <person name="Costello M."/>
            <person name="D'Aco K."/>
            <person name="Daza R."/>
            <person name="De Haan G."/>
            <person name="DeGray S."/>
            <person name="DeMaso C."/>
            <person name="Dhargay N."/>
            <person name="Dooley K."/>
            <person name="Dooley E."/>
            <person name="Doricent M."/>
            <person name="Dorje P."/>
            <person name="Dorjee K."/>
            <person name="Dupes A."/>
            <person name="Elong R."/>
            <person name="Falk J."/>
            <person name="Farina A."/>
            <person name="Faro S."/>
            <person name="Ferguson D."/>
            <person name="Fisher S."/>
            <person name="Foley C.D."/>
            <person name="Franke A."/>
            <person name="Friedrich D."/>
            <person name="Gadbois L."/>
            <person name="Gearin G."/>
            <person name="Gearin C.R."/>
            <person name="Giannoukos G."/>
            <person name="Goode T."/>
            <person name="Graham J."/>
            <person name="Grandbois E."/>
            <person name="Grewal S."/>
            <person name="Gyaltsen K."/>
            <person name="Hafez N."/>
            <person name="Hagos B."/>
            <person name="Hall J."/>
            <person name="Henson C."/>
            <person name="Hollinger A."/>
            <person name="Honan T."/>
            <person name="Huard M.D."/>
            <person name="Hughes L."/>
            <person name="Hurhula B."/>
            <person name="Husby M.E."/>
            <person name="Kamat A."/>
            <person name="Kanga B."/>
            <person name="Kashin S."/>
            <person name="Khazanovich D."/>
            <person name="Kisner P."/>
            <person name="Lance K."/>
            <person name="Lara M."/>
            <person name="Lee W."/>
            <person name="Lennon N."/>
            <person name="Letendre F."/>
            <person name="LeVine R."/>
            <person name="Lipovsky A."/>
            <person name="Liu X."/>
            <person name="Liu J."/>
            <person name="Liu S."/>
            <person name="Lokyitsang T."/>
            <person name="Lokyitsang Y."/>
            <person name="Lubonja R."/>
            <person name="Lui A."/>
            <person name="MacDonald P."/>
            <person name="Magnisalis V."/>
            <person name="Maru K."/>
            <person name="Matthews C."/>
            <person name="McCusker W."/>
            <person name="McDonough S."/>
            <person name="Mehta T."/>
            <person name="Meldrim J."/>
            <person name="Meneus L."/>
            <person name="Mihai O."/>
            <person name="Mihalev A."/>
            <person name="Mihova T."/>
            <person name="Mittelman R."/>
            <person name="Mlenga V."/>
            <person name="Montmayeur A."/>
            <person name="Mulrain L."/>
            <person name="Navidi A."/>
            <person name="Naylor J."/>
            <person name="Negash T."/>
            <person name="Nguyen T."/>
            <person name="Nguyen N."/>
            <person name="Nicol R."/>
            <person name="Norbu C."/>
            <person name="Norbu N."/>
            <person name="Novod N."/>
            <person name="O'Neill B."/>
            <person name="Osman S."/>
            <person name="Markiewicz E."/>
            <person name="Oyono O.L."/>
            <person name="Patti C."/>
            <person name="Phunkhang P."/>
            <person name="Pierre F."/>
            <person name="Priest M."/>
            <person name="Raghuraman S."/>
            <person name="Rege F."/>
            <person name="Reyes R."/>
            <person name="Rise C."/>
            <person name="Rogov P."/>
            <person name="Ross K."/>
            <person name="Ryan E."/>
            <person name="Settipalli S."/>
            <person name="Shea T."/>
            <person name="Sherpa N."/>
            <person name="Shi L."/>
            <person name="Shih D."/>
            <person name="Sparrow T."/>
            <person name="Spaulding J."/>
            <person name="Stalker J."/>
            <person name="Stange-Thomann N."/>
            <person name="Stavropoulos S."/>
            <person name="Stone C."/>
            <person name="Strader C."/>
            <person name="Tesfaye S."/>
            <person name="Thomson T."/>
            <person name="Thoulutsang Y."/>
            <person name="Thoulutsang D."/>
            <person name="Topham K."/>
            <person name="Topping I."/>
            <person name="Tsamla T."/>
            <person name="Vassiliev H."/>
            <person name="Vo A."/>
            <person name="Wangchuk T."/>
            <person name="Wangdi T."/>
            <person name="Weiand M."/>
            <person name="Wilkinson J."/>
            <person name="Wilson A."/>
            <person name="Yadav S."/>
            <person name="Young G."/>
            <person name="Yu Q."/>
            <person name="Zembek L."/>
            <person name="Zhong D."/>
            <person name="Zimmer A."/>
            <person name="Zwirko Z."/>
            <person name="Jaffe D.B."/>
            <person name="Alvarez P."/>
            <person name="Brockman W."/>
            <person name="Butler J."/>
            <person name="Chin C."/>
            <person name="Gnerre S."/>
            <person name="Grabherr M."/>
            <person name="Kleber M."/>
            <person name="Mauceli E."/>
            <person name="MacCallum I."/>
        </authorList>
    </citation>
    <scope>NUCLEOTIDE SEQUENCE [LARGE SCALE GENOMIC DNA]</scope>
    <source>
        <strain evidence="3">Tai18E2 / Tucson 14021-0261.01</strain>
    </source>
</reference>
<evidence type="ECO:0000313" key="2">
    <source>
        <dbReference type="EMBL" id="KRK00316.1"/>
    </source>
</evidence>
<dbReference type="AlphaFoldDB" id="A0A0R1DT12"/>
<feature type="chain" id="PRO_5006402842" evidence="1">
    <location>
        <begin position="23"/>
        <end position="273"/>
    </location>
</feature>
<keyword evidence="3" id="KW-1185">Reference proteome</keyword>
<protein>
    <submittedName>
        <fullName evidence="2">Uncharacterized protein</fullName>
    </submittedName>
</protein>
<proteinExistence type="predicted"/>
<accession>A0A0R1DT12</accession>
<sequence length="273" mass="31341">MVVHIALIILLGSSSLLKPVKAVIKSDIYGQLIELVGTHLNGSLSDFDTWTMDISASLNEEEQQRVAWNVPWSDILENQKSSLYLQSHLNTGNPFKLRLWMSFYWHLKRSHLLNELHLSNFARELRSLKSKHPELWNNNLQNMLQSLPRSLRLLVKTRRLCLEHTKELFYITAGNHLELGANTNCSIWQVEEDNRHHWLRLVNVCDNRSPFFISMLSQGASHVLFSAPNNVAKAFCVLKGMAYFDKALNTQSNCLWQLNDCSSLPMILSANKS</sequence>
<dbReference type="OrthoDB" id="7859044at2759"/>
<reference evidence="2 3" key="2">
    <citation type="journal article" date="2007" name="PLoS Biol.">
        <title>Principles of genome evolution in the Drosophila melanogaster species group.</title>
        <authorList>
            <person name="Ranz J.M."/>
            <person name="Maurin D."/>
            <person name="Chan Y.S."/>
            <person name="von Grotthuss M."/>
            <person name="Hillier L.W."/>
            <person name="Roote J."/>
            <person name="Ashburner M."/>
            <person name="Bergman C.M."/>
        </authorList>
    </citation>
    <scope>NUCLEOTIDE SEQUENCE [LARGE SCALE GENOMIC DNA]</scope>
    <source>
        <strain evidence="3">Tai18E2 / Tucson 14021-0261.01</strain>
    </source>
</reference>
<evidence type="ECO:0000313" key="3">
    <source>
        <dbReference type="Proteomes" id="UP000002282"/>
    </source>
</evidence>
<organism evidence="2 3">
    <name type="scientific">Drosophila yakuba</name>
    <name type="common">Fruit fly</name>
    <dbReference type="NCBI Taxonomy" id="7245"/>
    <lineage>
        <taxon>Eukaryota</taxon>
        <taxon>Metazoa</taxon>
        <taxon>Ecdysozoa</taxon>
        <taxon>Arthropoda</taxon>
        <taxon>Hexapoda</taxon>
        <taxon>Insecta</taxon>
        <taxon>Pterygota</taxon>
        <taxon>Neoptera</taxon>
        <taxon>Endopterygota</taxon>
        <taxon>Diptera</taxon>
        <taxon>Brachycera</taxon>
        <taxon>Muscomorpha</taxon>
        <taxon>Ephydroidea</taxon>
        <taxon>Drosophilidae</taxon>
        <taxon>Drosophila</taxon>
        <taxon>Sophophora</taxon>
    </lineage>
</organism>
<evidence type="ECO:0000256" key="1">
    <source>
        <dbReference type="SAM" id="SignalP"/>
    </source>
</evidence>
<feature type="signal peptide" evidence="1">
    <location>
        <begin position="1"/>
        <end position="22"/>
    </location>
</feature>
<gene>
    <name evidence="2" type="primary">Dyak\GE27335</name>
    <name evidence="2" type="synonym">GE27335</name>
    <name evidence="2" type="ORF">Dyak_GE27335</name>
</gene>